<dbReference type="GO" id="GO:0005737">
    <property type="term" value="C:cytoplasm"/>
    <property type="evidence" value="ECO:0007669"/>
    <property type="project" value="TreeGrafter"/>
</dbReference>
<dbReference type="Proteomes" id="UP000077266">
    <property type="component" value="Unassembled WGS sequence"/>
</dbReference>
<dbReference type="InterPro" id="IPR052670">
    <property type="entry name" value="UPF0654_domain"/>
</dbReference>
<gene>
    <name evidence="2" type="ORF">EXIGLDRAFT_839634</name>
</gene>
<evidence type="ECO:0008006" key="4">
    <source>
        <dbReference type="Google" id="ProtNLM"/>
    </source>
</evidence>
<dbReference type="OrthoDB" id="5419162at2759"/>
<dbReference type="PANTHER" id="PTHR36576">
    <property type="entry name" value="UPF0654 PROTEIN C11D3.01C-RELATED"/>
    <property type="match status" value="1"/>
</dbReference>
<dbReference type="EMBL" id="KV426113">
    <property type="protein sequence ID" value="KZV87846.1"/>
    <property type="molecule type" value="Genomic_DNA"/>
</dbReference>
<evidence type="ECO:0000313" key="3">
    <source>
        <dbReference type="Proteomes" id="UP000077266"/>
    </source>
</evidence>
<dbReference type="InterPro" id="IPR018824">
    <property type="entry name" value="Conidiation-specific_6"/>
</dbReference>
<keyword evidence="3" id="KW-1185">Reference proteome</keyword>
<proteinExistence type="predicted"/>
<protein>
    <recommendedName>
        <fullName evidence="4">Conidiation protein 6</fullName>
    </recommendedName>
</protein>
<evidence type="ECO:0000256" key="1">
    <source>
        <dbReference type="SAM" id="MobiDB-lite"/>
    </source>
</evidence>
<dbReference type="InParanoid" id="A0A165EWD9"/>
<accession>A0A165EWD9</accession>
<feature type="compositionally biased region" description="Basic and acidic residues" evidence="1">
    <location>
        <begin position="46"/>
        <end position="63"/>
    </location>
</feature>
<organism evidence="2 3">
    <name type="scientific">Exidia glandulosa HHB12029</name>
    <dbReference type="NCBI Taxonomy" id="1314781"/>
    <lineage>
        <taxon>Eukaryota</taxon>
        <taxon>Fungi</taxon>
        <taxon>Dikarya</taxon>
        <taxon>Basidiomycota</taxon>
        <taxon>Agaricomycotina</taxon>
        <taxon>Agaricomycetes</taxon>
        <taxon>Auriculariales</taxon>
        <taxon>Exidiaceae</taxon>
        <taxon>Exidia</taxon>
    </lineage>
</organism>
<feature type="region of interest" description="Disordered" evidence="1">
    <location>
        <begin position="1"/>
        <end position="97"/>
    </location>
</feature>
<sequence>MSGANPGNIAGGHKANLKNPNTSEESKDHSRQVLESMEDGTFENSVEPHKPLSNDEAPVKETNRVLGGYKATLKNESASQEKKDHAREVLADHGIDA</sequence>
<dbReference type="FunCoup" id="A0A165EWD9">
    <property type="interactions" value="357"/>
</dbReference>
<dbReference type="Pfam" id="PF10346">
    <property type="entry name" value="Con-6"/>
    <property type="match status" value="2"/>
</dbReference>
<evidence type="ECO:0000313" key="2">
    <source>
        <dbReference type="EMBL" id="KZV87846.1"/>
    </source>
</evidence>
<dbReference type="AlphaFoldDB" id="A0A165EWD9"/>
<dbReference type="PANTHER" id="PTHR36576:SF1">
    <property type="entry name" value="UPF0654 PROTEIN C11D3.01C-RELATED"/>
    <property type="match status" value="1"/>
</dbReference>
<reference evidence="2 3" key="1">
    <citation type="journal article" date="2016" name="Mol. Biol. Evol.">
        <title>Comparative Genomics of Early-Diverging Mushroom-Forming Fungi Provides Insights into the Origins of Lignocellulose Decay Capabilities.</title>
        <authorList>
            <person name="Nagy L.G."/>
            <person name="Riley R."/>
            <person name="Tritt A."/>
            <person name="Adam C."/>
            <person name="Daum C."/>
            <person name="Floudas D."/>
            <person name="Sun H."/>
            <person name="Yadav J.S."/>
            <person name="Pangilinan J."/>
            <person name="Larsson K.H."/>
            <person name="Matsuura K."/>
            <person name="Barry K."/>
            <person name="Labutti K."/>
            <person name="Kuo R."/>
            <person name="Ohm R.A."/>
            <person name="Bhattacharya S.S."/>
            <person name="Shirouzu T."/>
            <person name="Yoshinaga Y."/>
            <person name="Martin F.M."/>
            <person name="Grigoriev I.V."/>
            <person name="Hibbett D.S."/>
        </authorList>
    </citation>
    <scope>NUCLEOTIDE SEQUENCE [LARGE SCALE GENOMIC DNA]</scope>
    <source>
        <strain evidence="2 3">HHB12029</strain>
    </source>
</reference>
<name>A0A165EWD9_EXIGL</name>
<feature type="compositionally biased region" description="Basic and acidic residues" evidence="1">
    <location>
        <begin position="79"/>
        <end position="97"/>
    </location>
</feature>